<evidence type="ECO:0000256" key="2">
    <source>
        <dbReference type="ARBA" id="ARBA00022801"/>
    </source>
</evidence>
<dbReference type="GO" id="GO:0016788">
    <property type="term" value="F:hydrolase activity, acting on ester bonds"/>
    <property type="evidence" value="ECO:0007669"/>
    <property type="project" value="InterPro"/>
</dbReference>
<keyword evidence="3" id="KW-0443">Lipid metabolism</keyword>
<sequence length="387" mass="41768">MASSVAPAVTFFFFSSLALCLGFSAAQQVPAMYVFGDSLVDVGNNNYLKVSLAKADFPHNGVDYPGGKPTGRFSNGKNAADFLGISIKLDTNSLCLCIVLSDLMTCLAAEKVGIPTSPPYLSMVSKAKSNKRTASFVAGVSFASGGAGIFNGTDERYRQSLTLTQQAGYYSTVYESLVQQLGTGAAHEHLAKSVFAIVIGSNDILGYFKAGSKSNLPKEGTPQQFVDSMISTFRQLLKKLHGLGARKYVITGIGAVGCCPSQRKQNKTGDCNEEANFWATKYNEGLKSMLQGLKSELKDINYSYLDTYSIFHDFIQNPATYGFTELKAACCGLGNLNADVPCIPISTYCSNRNDHLFWDLYHPTEKAARIMVDTVFNGSNVKDLIAA</sequence>
<dbReference type="GO" id="GO:0016042">
    <property type="term" value="P:lipid catabolic process"/>
    <property type="evidence" value="ECO:0007669"/>
    <property type="project" value="UniProtKB-KW"/>
</dbReference>
<dbReference type="AlphaFoldDB" id="A0AA88W026"/>
<evidence type="ECO:0000256" key="3">
    <source>
        <dbReference type="ARBA" id="ARBA00022963"/>
    </source>
</evidence>
<dbReference type="PANTHER" id="PTHR45648:SF106">
    <property type="entry name" value="ANTHER-SPECIFIC PROLINE-RICH PROTEIN APG"/>
    <property type="match status" value="1"/>
</dbReference>
<dbReference type="InterPro" id="IPR051058">
    <property type="entry name" value="GDSL_Est/Lipase"/>
</dbReference>
<dbReference type="PANTHER" id="PTHR45648">
    <property type="entry name" value="GDSL LIPASE/ACYLHYDROLASE FAMILY PROTEIN (AFU_ORTHOLOGUE AFUA_4G14700)"/>
    <property type="match status" value="1"/>
</dbReference>
<comment type="caution">
    <text evidence="5">The sequence shown here is derived from an EMBL/GenBank/DDBJ whole genome shotgun (WGS) entry which is preliminary data.</text>
</comment>
<keyword evidence="2" id="KW-0378">Hydrolase</keyword>
<accession>A0AA88W026</accession>
<evidence type="ECO:0008006" key="7">
    <source>
        <dbReference type="Google" id="ProtNLM"/>
    </source>
</evidence>
<dbReference type="CDD" id="cd01837">
    <property type="entry name" value="SGNH_plant_lipase_like"/>
    <property type="match status" value="1"/>
</dbReference>
<protein>
    <recommendedName>
        <fullName evidence="7">GDSL esterase/lipase</fullName>
    </recommendedName>
</protein>
<gene>
    <name evidence="5" type="ORF">RJ639_006703</name>
</gene>
<dbReference type="Proteomes" id="UP001188597">
    <property type="component" value="Unassembled WGS sequence"/>
</dbReference>
<comment type="similarity">
    <text evidence="1">Belongs to the 'GDSL' lipolytic enzyme family.</text>
</comment>
<organism evidence="5 6">
    <name type="scientific">Escallonia herrerae</name>
    <dbReference type="NCBI Taxonomy" id="1293975"/>
    <lineage>
        <taxon>Eukaryota</taxon>
        <taxon>Viridiplantae</taxon>
        <taxon>Streptophyta</taxon>
        <taxon>Embryophyta</taxon>
        <taxon>Tracheophyta</taxon>
        <taxon>Spermatophyta</taxon>
        <taxon>Magnoliopsida</taxon>
        <taxon>eudicotyledons</taxon>
        <taxon>Gunneridae</taxon>
        <taxon>Pentapetalae</taxon>
        <taxon>asterids</taxon>
        <taxon>campanulids</taxon>
        <taxon>Escalloniales</taxon>
        <taxon>Escalloniaceae</taxon>
        <taxon>Escallonia</taxon>
    </lineage>
</organism>
<dbReference type="InterPro" id="IPR035669">
    <property type="entry name" value="SGNH_plant_lipase-like"/>
</dbReference>
<reference evidence="5" key="1">
    <citation type="submission" date="2022-12" db="EMBL/GenBank/DDBJ databases">
        <title>Draft genome assemblies for two species of Escallonia (Escalloniales).</title>
        <authorList>
            <person name="Chanderbali A."/>
            <person name="Dervinis C."/>
            <person name="Anghel I."/>
            <person name="Soltis D."/>
            <person name="Soltis P."/>
            <person name="Zapata F."/>
        </authorList>
    </citation>
    <scope>NUCLEOTIDE SEQUENCE</scope>
    <source>
        <strain evidence="5">UCBG64.0493</strain>
        <tissue evidence="5">Leaf</tissue>
    </source>
</reference>
<keyword evidence="4" id="KW-0732">Signal</keyword>
<dbReference type="Pfam" id="PF00657">
    <property type="entry name" value="Lipase_GDSL"/>
    <property type="match status" value="1"/>
</dbReference>
<evidence type="ECO:0000256" key="1">
    <source>
        <dbReference type="ARBA" id="ARBA00008668"/>
    </source>
</evidence>
<name>A0AA88W026_9ASTE</name>
<keyword evidence="3" id="KW-0442">Lipid degradation</keyword>
<keyword evidence="6" id="KW-1185">Reference proteome</keyword>
<evidence type="ECO:0000313" key="5">
    <source>
        <dbReference type="EMBL" id="KAK3017409.1"/>
    </source>
</evidence>
<dbReference type="EMBL" id="JAVXUP010001004">
    <property type="protein sequence ID" value="KAK3017409.1"/>
    <property type="molecule type" value="Genomic_DNA"/>
</dbReference>
<proteinExistence type="inferred from homology"/>
<dbReference type="InterPro" id="IPR036514">
    <property type="entry name" value="SGNH_hydro_sf"/>
</dbReference>
<dbReference type="Gene3D" id="3.40.50.1110">
    <property type="entry name" value="SGNH hydrolase"/>
    <property type="match status" value="1"/>
</dbReference>
<feature type="signal peptide" evidence="4">
    <location>
        <begin position="1"/>
        <end position="26"/>
    </location>
</feature>
<evidence type="ECO:0000313" key="6">
    <source>
        <dbReference type="Proteomes" id="UP001188597"/>
    </source>
</evidence>
<dbReference type="InterPro" id="IPR001087">
    <property type="entry name" value="GDSL"/>
</dbReference>
<evidence type="ECO:0000256" key="4">
    <source>
        <dbReference type="SAM" id="SignalP"/>
    </source>
</evidence>
<feature type="chain" id="PRO_5041702672" description="GDSL esterase/lipase" evidence="4">
    <location>
        <begin position="27"/>
        <end position="387"/>
    </location>
</feature>
<dbReference type="SUPFAM" id="SSF52266">
    <property type="entry name" value="SGNH hydrolase"/>
    <property type="match status" value="1"/>
</dbReference>